<evidence type="ECO:0000259" key="9">
    <source>
        <dbReference type="Pfam" id="PF01979"/>
    </source>
</evidence>
<dbReference type="GO" id="GO:0008892">
    <property type="term" value="F:guanine deaminase activity"/>
    <property type="evidence" value="ECO:0007669"/>
    <property type="project" value="UniProtKB-EC"/>
</dbReference>
<organism evidence="10 11">
    <name type="scientific">Microbulbifer harenosus</name>
    <dbReference type="NCBI Taxonomy" id="2576840"/>
    <lineage>
        <taxon>Bacteria</taxon>
        <taxon>Pseudomonadati</taxon>
        <taxon>Pseudomonadota</taxon>
        <taxon>Gammaproteobacteria</taxon>
        <taxon>Cellvibrionales</taxon>
        <taxon>Microbulbiferaceae</taxon>
        <taxon>Microbulbifer</taxon>
    </lineage>
</organism>
<dbReference type="EC" id="3.5.4.3" evidence="3 7"/>
<evidence type="ECO:0000256" key="8">
    <source>
        <dbReference type="RuleBase" id="RU366009"/>
    </source>
</evidence>
<dbReference type="Proteomes" id="UP000306791">
    <property type="component" value="Unassembled WGS sequence"/>
</dbReference>
<comment type="caution">
    <text evidence="10">The sequence shown here is derived from an EMBL/GenBank/DDBJ whole genome shotgun (WGS) entry which is preliminary data.</text>
</comment>
<evidence type="ECO:0000256" key="1">
    <source>
        <dbReference type="ARBA" id="ARBA00004984"/>
    </source>
</evidence>
<feature type="domain" description="Amidohydrolase-related" evidence="9">
    <location>
        <begin position="68"/>
        <end position="425"/>
    </location>
</feature>
<proteinExistence type="inferred from homology"/>
<evidence type="ECO:0000313" key="11">
    <source>
        <dbReference type="Proteomes" id="UP000306791"/>
    </source>
</evidence>
<dbReference type="InterPro" id="IPR051607">
    <property type="entry name" value="Metallo-dep_hydrolases"/>
</dbReference>
<evidence type="ECO:0000256" key="4">
    <source>
        <dbReference type="ARBA" id="ARBA00022723"/>
    </source>
</evidence>
<keyword evidence="4 8" id="KW-0479">Metal-binding</keyword>
<evidence type="ECO:0000256" key="6">
    <source>
        <dbReference type="ARBA" id="ARBA00022833"/>
    </source>
</evidence>
<dbReference type="SUPFAM" id="SSF51556">
    <property type="entry name" value="Metallo-dependent hydrolases"/>
    <property type="match status" value="1"/>
</dbReference>
<evidence type="ECO:0000256" key="7">
    <source>
        <dbReference type="NCBIfam" id="TIGR02967"/>
    </source>
</evidence>
<dbReference type="Gene3D" id="3.20.20.140">
    <property type="entry name" value="Metal-dependent hydrolases"/>
    <property type="match status" value="1"/>
</dbReference>
<sequence>MKQTLLRSRIVHFRDDIAGPPDSALEYFEDGVIGFADGHITLLDDARRAAKQGLDLSTAEHRPDALISCGFIDAHVHAPQLAVMGSYGEKLLDWLQKYTFPAELRFADEEISRQNADFFIDALLAHGTTSAMVFTTSFAHSTEHLFEAAQRAGMRLIAGKVLMDCNAPDALLDTPERALRESAALIEKWHGRGRLGYAVTPRFAGTSSRAQLTVAGQLLRNYPDLWLQTHLSENRDEIAWTATLFPEASDYLNIYERYGLHGERSVYAHCIHLTASEQQRLTDAGAAVAFCPSSNLFLGSGLLELQQLRERGIPVALATDVGAGTGLCQLQSMGEAYKVCQLQDYALGAAEAFYMATLGAARALHLERYIGNLAPGKEADLLLLNGSRVPLLRERLRHCRNIREELFAYMSMGDERIIERAYVSGVAIGKSARPGYRQSSDQEWQFTPAAY</sequence>
<protein>
    <recommendedName>
        <fullName evidence="3 7">Guanine deaminase</fullName>
        <shortName evidence="8">Guanase</shortName>
        <ecNumber evidence="3 7">3.5.4.3</ecNumber>
    </recommendedName>
    <alternativeName>
        <fullName evidence="8">Guanine aminohydrolase</fullName>
    </alternativeName>
</protein>
<comment type="catalytic activity">
    <reaction evidence="8">
        <text>guanine + H2O + H(+) = xanthine + NH4(+)</text>
        <dbReference type="Rhea" id="RHEA:14665"/>
        <dbReference type="ChEBI" id="CHEBI:15377"/>
        <dbReference type="ChEBI" id="CHEBI:15378"/>
        <dbReference type="ChEBI" id="CHEBI:16235"/>
        <dbReference type="ChEBI" id="CHEBI:17712"/>
        <dbReference type="ChEBI" id="CHEBI:28938"/>
        <dbReference type="EC" id="3.5.4.3"/>
    </reaction>
</comment>
<dbReference type="Gene3D" id="2.30.40.10">
    <property type="entry name" value="Urease, subunit C, domain 1"/>
    <property type="match status" value="1"/>
</dbReference>
<keyword evidence="11" id="KW-1185">Reference proteome</keyword>
<dbReference type="Pfam" id="PF01979">
    <property type="entry name" value="Amidohydro_1"/>
    <property type="match status" value="1"/>
</dbReference>
<dbReference type="InterPro" id="IPR032466">
    <property type="entry name" value="Metal_Hydrolase"/>
</dbReference>
<dbReference type="RefSeq" id="WP_138235917.1">
    <property type="nucleotide sequence ID" value="NZ_CP185860.1"/>
</dbReference>
<dbReference type="PANTHER" id="PTHR11271">
    <property type="entry name" value="GUANINE DEAMINASE"/>
    <property type="match status" value="1"/>
</dbReference>
<dbReference type="InterPro" id="IPR011059">
    <property type="entry name" value="Metal-dep_hydrolase_composite"/>
</dbReference>
<keyword evidence="5 8" id="KW-0378">Hydrolase</keyword>
<evidence type="ECO:0000256" key="2">
    <source>
        <dbReference type="ARBA" id="ARBA00006745"/>
    </source>
</evidence>
<dbReference type="InterPro" id="IPR014311">
    <property type="entry name" value="Guanine_deaminase"/>
</dbReference>
<accession>A0ABY2UKV6</accession>
<dbReference type="PANTHER" id="PTHR11271:SF6">
    <property type="entry name" value="GUANINE DEAMINASE"/>
    <property type="match status" value="1"/>
</dbReference>
<dbReference type="EMBL" id="VANI01000011">
    <property type="protein sequence ID" value="TLM77009.1"/>
    <property type="molecule type" value="Genomic_DNA"/>
</dbReference>
<keyword evidence="6 8" id="KW-0862">Zinc</keyword>
<name>A0ABY2UKV6_9GAMM</name>
<evidence type="ECO:0000313" key="10">
    <source>
        <dbReference type="EMBL" id="TLM77009.1"/>
    </source>
</evidence>
<comment type="pathway">
    <text evidence="1 8">Purine metabolism; guanine degradation; xanthine from guanine: step 1/1.</text>
</comment>
<reference evidence="10 11" key="1">
    <citation type="submission" date="2019-05" db="EMBL/GenBank/DDBJ databases">
        <title>Microbulbifer harenosus sp. nov., an alginate-degrading bacterium isolated from coastal sand.</title>
        <authorList>
            <person name="Huang H."/>
            <person name="Mo K."/>
            <person name="Bao S."/>
        </authorList>
    </citation>
    <scope>NUCLEOTIDE SEQUENCE [LARGE SCALE GENOMIC DNA]</scope>
    <source>
        <strain evidence="10 11">HB161719</strain>
    </source>
</reference>
<dbReference type="NCBIfam" id="TIGR02967">
    <property type="entry name" value="guan_deamin"/>
    <property type="match status" value="1"/>
</dbReference>
<comment type="function">
    <text evidence="8">Catalyzes the hydrolytic deamination of guanine, producing xanthine and ammonia.</text>
</comment>
<gene>
    <name evidence="10" type="primary">guaD</name>
    <name evidence="10" type="ORF">FDY93_11665</name>
</gene>
<dbReference type="InterPro" id="IPR006680">
    <property type="entry name" value="Amidohydro-rel"/>
</dbReference>
<comment type="similarity">
    <text evidence="2 8">Belongs to the metallo-dependent hydrolases superfamily. ATZ/TRZ family.</text>
</comment>
<dbReference type="NCBIfam" id="NF006679">
    <property type="entry name" value="PRK09228.1"/>
    <property type="match status" value="1"/>
</dbReference>
<evidence type="ECO:0000256" key="3">
    <source>
        <dbReference type="ARBA" id="ARBA00012781"/>
    </source>
</evidence>
<evidence type="ECO:0000256" key="5">
    <source>
        <dbReference type="ARBA" id="ARBA00022801"/>
    </source>
</evidence>
<comment type="cofactor">
    <cofactor evidence="8">
        <name>Zn(2+)</name>
        <dbReference type="ChEBI" id="CHEBI:29105"/>
    </cofactor>
    <text evidence="8">Binds 1 zinc ion per subunit.</text>
</comment>